<evidence type="ECO:0000256" key="1">
    <source>
        <dbReference type="ARBA" id="ARBA00006270"/>
    </source>
</evidence>
<dbReference type="SMART" id="SM00174">
    <property type="entry name" value="RHO"/>
    <property type="match status" value="1"/>
</dbReference>
<dbReference type="PROSITE" id="PS51421">
    <property type="entry name" value="RAS"/>
    <property type="match status" value="1"/>
</dbReference>
<dbReference type="SMART" id="SM00177">
    <property type="entry name" value="ARF"/>
    <property type="match status" value="1"/>
</dbReference>
<name>A0A150GSL1_GONPE</name>
<dbReference type="AlphaFoldDB" id="A0A150GSL1"/>
<organism evidence="7 8">
    <name type="scientific">Gonium pectorale</name>
    <name type="common">Green alga</name>
    <dbReference type="NCBI Taxonomy" id="33097"/>
    <lineage>
        <taxon>Eukaryota</taxon>
        <taxon>Viridiplantae</taxon>
        <taxon>Chlorophyta</taxon>
        <taxon>core chlorophytes</taxon>
        <taxon>Chlorophyceae</taxon>
        <taxon>CS clade</taxon>
        <taxon>Chlamydomonadales</taxon>
        <taxon>Volvocaceae</taxon>
        <taxon>Gonium</taxon>
    </lineage>
</organism>
<evidence type="ECO:0000313" key="8">
    <source>
        <dbReference type="Proteomes" id="UP000075714"/>
    </source>
</evidence>
<proteinExistence type="inferred from homology"/>
<dbReference type="InterPro" id="IPR001806">
    <property type="entry name" value="Small_GTPase"/>
</dbReference>
<dbReference type="Pfam" id="PF00071">
    <property type="entry name" value="Ras"/>
    <property type="match status" value="1"/>
</dbReference>
<dbReference type="InterPro" id="IPR027417">
    <property type="entry name" value="P-loop_NTPase"/>
</dbReference>
<protein>
    <submittedName>
        <fullName evidence="7">RABC2 protein</fullName>
    </submittedName>
</protein>
<dbReference type="PANTHER" id="PTHR47977">
    <property type="entry name" value="RAS-RELATED PROTEIN RAB"/>
    <property type="match status" value="1"/>
</dbReference>
<comment type="subcellular location">
    <subcellularLocation>
        <location evidence="6">Endomembrane system</location>
        <topology evidence="6">Lipid-anchor</topology>
    </subcellularLocation>
</comment>
<dbReference type="EMBL" id="LSYV01000011">
    <property type="protein sequence ID" value="KXZ52310.1"/>
    <property type="molecule type" value="Genomic_DNA"/>
</dbReference>
<dbReference type="STRING" id="33097.A0A150GSL1"/>
<dbReference type="GO" id="GO:0003924">
    <property type="term" value="F:GTPase activity"/>
    <property type="evidence" value="ECO:0007669"/>
    <property type="project" value="InterPro"/>
</dbReference>
<dbReference type="Gene3D" id="3.40.50.300">
    <property type="entry name" value="P-loop containing nucleotide triphosphate hydrolases"/>
    <property type="match status" value="1"/>
</dbReference>
<dbReference type="SUPFAM" id="SSF52540">
    <property type="entry name" value="P-loop containing nucleoside triphosphate hydrolases"/>
    <property type="match status" value="1"/>
</dbReference>
<dbReference type="Proteomes" id="UP000075714">
    <property type="component" value="Unassembled WGS sequence"/>
</dbReference>
<evidence type="ECO:0000256" key="5">
    <source>
        <dbReference type="ARBA" id="ARBA00025673"/>
    </source>
</evidence>
<dbReference type="InterPro" id="IPR005225">
    <property type="entry name" value="Small_GTP-bd"/>
</dbReference>
<comment type="similarity">
    <text evidence="1">Belongs to the small GTPase superfamily. Rab family.</text>
</comment>
<dbReference type="SMART" id="SM00175">
    <property type="entry name" value="RAB"/>
    <property type="match status" value="1"/>
</dbReference>
<keyword evidence="2" id="KW-0547">Nucleotide-binding</keyword>
<evidence type="ECO:0000256" key="3">
    <source>
        <dbReference type="ARBA" id="ARBA00023134"/>
    </source>
</evidence>
<reference evidence="8" key="1">
    <citation type="journal article" date="2016" name="Nat. Commun.">
        <title>The Gonium pectorale genome demonstrates co-option of cell cycle regulation during the evolution of multicellularity.</title>
        <authorList>
            <person name="Hanschen E.R."/>
            <person name="Marriage T.N."/>
            <person name="Ferris P.J."/>
            <person name="Hamaji T."/>
            <person name="Toyoda A."/>
            <person name="Fujiyama A."/>
            <person name="Neme R."/>
            <person name="Noguchi H."/>
            <person name="Minakuchi Y."/>
            <person name="Suzuki M."/>
            <person name="Kawai-Toyooka H."/>
            <person name="Smith D.R."/>
            <person name="Sparks H."/>
            <person name="Anderson J."/>
            <person name="Bakaric R."/>
            <person name="Luria V."/>
            <person name="Karger A."/>
            <person name="Kirschner M.W."/>
            <person name="Durand P.M."/>
            <person name="Michod R.E."/>
            <person name="Nozaki H."/>
            <person name="Olson B.J."/>
        </authorList>
    </citation>
    <scope>NUCLEOTIDE SEQUENCE [LARGE SCALE GENOMIC DNA]</scope>
    <source>
        <strain evidence="8">NIES-2863</strain>
    </source>
</reference>
<comment type="function">
    <text evidence="5">Protein transport. Probably involved in vesicular traffic.</text>
</comment>
<evidence type="ECO:0000256" key="6">
    <source>
        <dbReference type="ARBA" id="ARBA00037868"/>
    </source>
</evidence>
<dbReference type="PROSITE" id="PS51419">
    <property type="entry name" value="RAB"/>
    <property type="match status" value="1"/>
</dbReference>
<comment type="caution">
    <text evidence="7">The sequence shown here is derived from an EMBL/GenBank/DDBJ whole genome shotgun (WGS) entry which is preliminary data.</text>
</comment>
<dbReference type="GO" id="GO:0005525">
    <property type="term" value="F:GTP binding"/>
    <property type="evidence" value="ECO:0007669"/>
    <property type="project" value="UniProtKB-KW"/>
</dbReference>
<evidence type="ECO:0000256" key="4">
    <source>
        <dbReference type="ARBA" id="ARBA00023288"/>
    </source>
</evidence>
<evidence type="ECO:0000313" key="7">
    <source>
        <dbReference type="EMBL" id="KXZ52310.1"/>
    </source>
</evidence>
<evidence type="ECO:0000256" key="2">
    <source>
        <dbReference type="ARBA" id="ARBA00022741"/>
    </source>
</evidence>
<gene>
    <name evidence="7" type="ORF">GPECTOR_10g942</name>
</gene>
<dbReference type="FunFam" id="3.40.50.300:FF:001129">
    <property type="entry name" value="ras-related protein Rab-44 isoform X2"/>
    <property type="match status" value="1"/>
</dbReference>
<keyword evidence="3" id="KW-0342">GTP-binding</keyword>
<dbReference type="SMART" id="SM00176">
    <property type="entry name" value="RAN"/>
    <property type="match status" value="1"/>
</dbReference>
<sequence length="214" mass="23985">MAVELQSSVEGATDYTFKILLLGDSGVGKTCLLTRFAHDSFDDKVASTIGVDFAVKRLFVYDKRIKLTVWDTAGQEKFRTLTSTFYRGAKGIILVYDVSRPDTLRHLEEQWMRELELYGTETDAVRMVVANKVDVGDARRVSWQEGSDFARKHGCLFVETSAKANVAVATAFEELVLKILETPSLTEDAACGVRPGTVRLDMPSSYNMYDYCYC</sequence>
<accession>A0A150GSL1</accession>
<dbReference type="PRINTS" id="PR00449">
    <property type="entry name" value="RASTRNSFRMNG"/>
</dbReference>
<dbReference type="OrthoDB" id="9989112at2759"/>
<keyword evidence="4" id="KW-0449">Lipoprotein</keyword>
<dbReference type="SMART" id="SM00173">
    <property type="entry name" value="RAS"/>
    <property type="match status" value="1"/>
</dbReference>
<keyword evidence="8" id="KW-1185">Reference proteome</keyword>
<dbReference type="InterPro" id="IPR050227">
    <property type="entry name" value="Rab"/>
</dbReference>
<dbReference type="GO" id="GO:0012505">
    <property type="term" value="C:endomembrane system"/>
    <property type="evidence" value="ECO:0007669"/>
    <property type="project" value="UniProtKB-SubCell"/>
</dbReference>
<dbReference type="NCBIfam" id="TIGR00231">
    <property type="entry name" value="small_GTP"/>
    <property type="match status" value="1"/>
</dbReference>